<evidence type="ECO:0000313" key="2">
    <source>
        <dbReference type="Proteomes" id="UP000008311"/>
    </source>
</evidence>
<dbReference type="InParanoid" id="B9RRF7"/>
<proteinExistence type="predicted"/>
<reference evidence="2" key="1">
    <citation type="journal article" date="2010" name="Nat. Biotechnol.">
        <title>Draft genome sequence of the oilseed species Ricinus communis.</title>
        <authorList>
            <person name="Chan A.P."/>
            <person name="Crabtree J."/>
            <person name="Zhao Q."/>
            <person name="Lorenzi H."/>
            <person name="Orvis J."/>
            <person name="Puiu D."/>
            <person name="Melake-Berhan A."/>
            <person name="Jones K.M."/>
            <person name="Redman J."/>
            <person name="Chen G."/>
            <person name="Cahoon E.B."/>
            <person name="Gedil M."/>
            <person name="Stanke M."/>
            <person name="Haas B.J."/>
            <person name="Wortman J.R."/>
            <person name="Fraser-Liggett C.M."/>
            <person name="Ravel J."/>
            <person name="Rabinowicz P.D."/>
        </authorList>
    </citation>
    <scope>NUCLEOTIDE SEQUENCE [LARGE SCALE GENOMIC DNA]</scope>
    <source>
        <strain evidence="2">cv. Hale</strain>
    </source>
</reference>
<name>B9RRF7_RICCO</name>
<keyword evidence="2" id="KW-1185">Reference proteome</keyword>
<gene>
    <name evidence="1" type="ORF">RCOM_1189880</name>
</gene>
<dbReference type="Proteomes" id="UP000008311">
    <property type="component" value="Unassembled WGS sequence"/>
</dbReference>
<sequence length="50" mass="5522">MDGRLKVNKNGSPEQVHQEAPTVLVYLLLHEGCHSCLAPRLLVGLQFLVP</sequence>
<evidence type="ECO:0000313" key="1">
    <source>
        <dbReference type="EMBL" id="EEF46073.1"/>
    </source>
</evidence>
<organism evidence="1 2">
    <name type="scientific">Ricinus communis</name>
    <name type="common">Castor bean</name>
    <dbReference type="NCBI Taxonomy" id="3988"/>
    <lineage>
        <taxon>Eukaryota</taxon>
        <taxon>Viridiplantae</taxon>
        <taxon>Streptophyta</taxon>
        <taxon>Embryophyta</taxon>
        <taxon>Tracheophyta</taxon>
        <taxon>Spermatophyta</taxon>
        <taxon>Magnoliopsida</taxon>
        <taxon>eudicotyledons</taxon>
        <taxon>Gunneridae</taxon>
        <taxon>Pentapetalae</taxon>
        <taxon>rosids</taxon>
        <taxon>fabids</taxon>
        <taxon>Malpighiales</taxon>
        <taxon>Euphorbiaceae</taxon>
        <taxon>Acalyphoideae</taxon>
        <taxon>Acalypheae</taxon>
        <taxon>Ricinus</taxon>
    </lineage>
</organism>
<accession>B9RRF7</accession>
<protein>
    <submittedName>
        <fullName evidence="1">Uncharacterized protein</fullName>
    </submittedName>
</protein>
<dbReference type="AlphaFoldDB" id="B9RRF7"/>
<dbReference type="EMBL" id="EQ973803">
    <property type="protein sequence ID" value="EEF46073.1"/>
    <property type="molecule type" value="Genomic_DNA"/>
</dbReference>